<organism evidence="1">
    <name type="scientific">marine sediment metagenome</name>
    <dbReference type="NCBI Taxonomy" id="412755"/>
    <lineage>
        <taxon>unclassified sequences</taxon>
        <taxon>metagenomes</taxon>
        <taxon>ecological metagenomes</taxon>
    </lineage>
</organism>
<protein>
    <submittedName>
        <fullName evidence="1">Uncharacterized protein</fullName>
    </submittedName>
</protein>
<accession>X1JMU8</accession>
<sequence>MLFQASITIPKNTLSTDPTEAILKIAHGIITKIMVRPRPGHAALAHL</sequence>
<comment type="caution">
    <text evidence="1">The sequence shown here is derived from an EMBL/GenBank/DDBJ whole genome shotgun (WGS) entry which is preliminary data.</text>
</comment>
<proteinExistence type="predicted"/>
<reference evidence="1" key="1">
    <citation type="journal article" date="2014" name="Front. Microbiol.">
        <title>High frequency of phylogenetically diverse reductive dehalogenase-homologous genes in deep subseafloor sedimentary metagenomes.</title>
        <authorList>
            <person name="Kawai M."/>
            <person name="Futagami T."/>
            <person name="Toyoda A."/>
            <person name="Takaki Y."/>
            <person name="Nishi S."/>
            <person name="Hori S."/>
            <person name="Arai W."/>
            <person name="Tsubouchi T."/>
            <person name="Morono Y."/>
            <person name="Uchiyama I."/>
            <person name="Ito T."/>
            <person name="Fujiyama A."/>
            <person name="Inagaki F."/>
            <person name="Takami H."/>
        </authorList>
    </citation>
    <scope>NUCLEOTIDE SEQUENCE</scope>
    <source>
        <strain evidence="1">Expedition CK06-06</strain>
    </source>
</reference>
<evidence type="ECO:0000313" key="1">
    <source>
        <dbReference type="EMBL" id="GAH95402.1"/>
    </source>
</evidence>
<gene>
    <name evidence="1" type="ORF">S03H2_70623</name>
</gene>
<dbReference type="AlphaFoldDB" id="X1JMU8"/>
<dbReference type="EMBL" id="BARU01046989">
    <property type="protein sequence ID" value="GAH95402.1"/>
    <property type="molecule type" value="Genomic_DNA"/>
</dbReference>
<name>X1JMU8_9ZZZZ</name>
<feature type="non-terminal residue" evidence="1">
    <location>
        <position position="47"/>
    </location>
</feature>